<reference evidence="2 3" key="1">
    <citation type="submission" date="2020-08" db="EMBL/GenBank/DDBJ databases">
        <title>Functional genomics of gut bacteria from endangered species of beetles.</title>
        <authorList>
            <person name="Carlos-Shanley C."/>
        </authorList>
    </citation>
    <scope>NUCLEOTIDE SEQUENCE [LARGE SCALE GENOMIC DNA]</scope>
    <source>
        <strain evidence="2 3">S00198</strain>
    </source>
</reference>
<dbReference type="Pfam" id="PF00753">
    <property type="entry name" value="Lactamase_B"/>
    <property type="match status" value="1"/>
</dbReference>
<dbReference type="InterPro" id="IPR036866">
    <property type="entry name" value="RibonucZ/Hydroxyglut_hydro"/>
</dbReference>
<dbReference type="GO" id="GO:0016787">
    <property type="term" value="F:hydrolase activity"/>
    <property type="evidence" value="ECO:0007669"/>
    <property type="project" value="UniProtKB-KW"/>
</dbReference>
<accession>A0A7X0U8H4</accession>
<dbReference type="InterPro" id="IPR001279">
    <property type="entry name" value="Metallo-B-lactamas"/>
</dbReference>
<proteinExistence type="predicted"/>
<dbReference type="SUPFAM" id="SSF56281">
    <property type="entry name" value="Metallo-hydrolase/oxidoreductase"/>
    <property type="match status" value="1"/>
</dbReference>
<keyword evidence="2" id="KW-0378">Hydrolase</keyword>
<dbReference type="CDD" id="cd16282">
    <property type="entry name" value="metallo-hydrolase-like_MBL-fold"/>
    <property type="match status" value="1"/>
</dbReference>
<evidence type="ECO:0000259" key="1">
    <source>
        <dbReference type="SMART" id="SM00849"/>
    </source>
</evidence>
<dbReference type="Gene3D" id="3.60.15.10">
    <property type="entry name" value="Ribonuclease Z/Hydroxyacylglutathione hydrolase-like"/>
    <property type="match status" value="1"/>
</dbReference>
<dbReference type="AlphaFoldDB" id="A0A7X0U8H4"/>
<dbReference type="Proteomes" id="UP000575083">
    <property type="component" value="Unassembled WGS sequence"/>
</dbReference>
<comment type="caution">
    <text evidence="2">The sequence shown here is derived from an EMBL/GenBank/DDBJ whole genome shotgun (WGS) entry which is preliminary data.</text>
</comment>
<name>A0A7X0U8H4_9BURK</name>
<dbReference type="PANTHER" id="PTHR42951:SF20">
    <property type="entry name" value="BETA LACTAMASE"/>
    <property type="match status" value="1"/>
</dbReference>
<evidence type="ECO:0000313" key="2">
    <source>
        <dbReference type="EMBL" id="MBB6558973.1"/>
    </source>
</evidence>
<organism evidence="2 3">
    <name type="scientific">Acidovorax soli</name>
    <dbReference type="NCBI Taxonomy" id="592050"/>
    <lineage>
        <taxon>Bacteria</taxon>
        <taxon>Pseudomonadati</taxon>
        <taxon>Pseudomonadota</taxon>
        <taxon>Betaproteobacteria</taxon>
        <taxon>Burkholderiales</taxon>
        <taxon>Comamonadaceae</taxon>
        <taxon>Acidovorax</taxon>
    </lineage>
</organism>
<gene>
    <name evidence="2" type="ORF">HNP48_001637</name>
</gene>
<keyword evidence="3" id="KW-1185">Reference proteome</keyword>
<evidence type="ECO:0000313" key="3">
    <source>
        <dbReference type="Proteomes" id="UP000575083"/>
    </source>
</evidence>
<dbReference type="PANTHER" id="PTHR42951">
    <property type="entry name" value="METALLO-BETA-LACTAMASE DOMAIN-CONTAINING"/>
    <property type="match status" value="1"/>
</dbReference>
<dbReference type="SMART" id="SM00849">
    <property type="entry name" value="Lactamase_B"/>
    <property type="match status" value="1"/>
</dbReference>
<feature type="domain" description="Metallo-beta-lactamase" evidence="1">
    <location>
        <begin position="35"/>
        <end position="224"/>
    </location>
</feature>
<sequence>MSHSTAFASQADLAEKKTSFTQLSANAWAYTAEGDPNSGVIVGDDSVMVIDATATPVMAAALVRRIREVTDLPIRHVVLTHYHAVRVLGAAGFVPEGAVNVIASRATRDLIVERGAEDMASEIGRFPRLFQAQESIPGLTWPTLVFEKELTLHLGSLEVRLLHLGAGHTSGDSIAWIPSQGIVFSGDLVEFNAGVYTGDAHLAAWPDTLDRLAALQPQQLVPGRGPALRTPADSLSAIAYTRDWVQTLLQCARDGVAAGHTLQQVYADTRRVMDPVFGQVFIYEHCIPFDVSRAYDEARGIANPRIWTDVRDREMWAAIQS</sequence>
<dbReference type="EMBL" id="JACHLK010000002">
    <property type="protein sequence ID" value="MBB6558973.1"/>
    <property type="molecule type" value="Genomic_DNA"/>
</dbReference>
<dbReference type="InterPro" id="IPR050855">
    <property type="entry name" value="NDM-1-like"/>
</dbReference>
<dbReference type="RefSeq" id="WP_184856375.1">
    <property type="nucleotide sequence ID" value="NZ_JACHLK010000002.1"/>
</dbReference>
<protein>
    <submittedName>
        <fullName evidence="2">Glyoxylase-like metal-dependent hydrolase (Beta-lactamase superfamily II)</fullName>
    </submittedName>
</protein>